<evidence type="ECO:0000256" key="4">
    <source>
        <dbReference type="ARBA" id="ARBA00022989"/>
    </source>
</evidence>
<dbReference type="EMBL" id="JASAOG010000147">
    <property type="protein sequence ID" value="KAK0047726.1"/>
    <property type="molecule type" value="Genomic_DNA"/>
</dbReference>
<comment type="caution">
    <text evidence="7">The sequence shown here is derived from an EMBL/GenBank/DDBJ whole genome shotgun (WGS) entry which is preliminary data.</text>
</comment>
<evidence type="ECO:0000313" key="8">
    <source>
        <dbReference type="Proteomes" id="UP001233172"/>
    </source>
</evidence>
<dbReference type="PANTHER" id="PTHR31394">
    <property type="entry name" value="TRANSMEMBRANE PROTEIN 199"/>
    <property type="match status" value="1"/>
</dbReference>
<dbReference type="InterPro" id="IPR021013">
    <property type="entry name" value="ATPase_Vma12"/>
</dbReference>
<reference evidence="7" key="1">
    <citation type="journal article" date="2023" name="PLoS Negl. Trop. Dis.">
        <title>A genome sequence for Biomphalaria pfeifferi, the major vector snail for the human-infecting parasite Schistosoma mansoni.</title>
        <authorList>
            <person name="Bu L."/>
            <person name="Lu L."/>
            <person name="Laidemitt M.R."/>
            <person name="Zhang S.M."/>
            <person name="Mutuku M."/>
            <person name="Mkoji G."/>
            <person name="Steinauer M."/>
            <person name="Loker E.S."/>
        </authorList>
    </citation>
    <scope>NUCLEOTIDE SEQUENCE</scope>
    <source>
        <strain evidence="7">KasaAsao</strain>
    </source>
</reference>
<organism evidence="7 8">
    <name type="scientific">Biomphalaria pfeifferi</name>
    <name type="common">Bloodfluke planorb</name>
    <name type="synonym">Freshwater snail</name>
    <dbReference type="NCBI Taxonomy" id="112525"/>
    <lineage>
        <taxon>Eukaryota</taxon>
        <taxon>Metazoa</taxon>
        <taxon>Spiralia</taxon>
        <taxon>Lophotrochozoa</taxon>
        <taxon>Mollusca</taxon>
        <taxon>Gastropoda</taxon>
        <taxon>Heterobranchia</taxon>
        <taxon>Euthyneura</taxon>
        <taxon>Panpulmonata</taxon>
        <taxon>Hygrophila</taxon>
        <taxon>Lymnaeoidea</taxon>
        <taxon>Planorbidae</taxon>
        <taxon>Biomphalaria</taxon>
    </lineage>
</organism>
<dbReference type="Pfam" id="PF11712">
    <property type="entry name" value="Vma12"/>
    <property type="match status" value="1"/>
</dbReference>
<name>A0AAD8B480_BIOPF</name>
<feature type="transmembrane region" description="Helical" evidence="6">
    <location>
        <begin position="170"/>
        <end position="192"/>
    </location>
</feature>
<dbReference type="AlphaFoldDB" id="A0AAD8B480"/>
<dbReference type="PANTHER" id="PTHR31394:SF1">
    <property type="entry name" value="TRANSMEMBRANE PROTEIN 199"/>
    <property type="match status" value="1"/>
</dbReference>
<proteinExistence type="predicted"/>
<gene>
    <name evidence="7" type="ORF">Bpfe_022894</name>
</gene>
<keyword evidence="2 6" id="KW-0812">Transmembrane</keyword>
<comment type="subcellular location">
    <subcellularLocation>
        <location evidence="1">Endoplasmic reticulum membrane</location>
        <topology evidence="1">Multi-pass membrane protein</topology>
    </subcellularLocation>
</comment>
<keyword evidence="3" id="KW-0256">Endoplasmic reticulum</keyword>
<dbReference type="Proteomes" id="UP001233172">
    <property type="component" value="Unassembled WGS sequence"/>
</dbReference>
<dbReference type="GO" id="GO:0005789">
    <property type="term" value="C:endoplasmic reticulum membrane"/>
    <property type="evidence" value="ECO:0007669"/>
    <property type="project" value="UniProtKB-SubCell"/>
</dbReference>
<sequence length="198" mass="22929">MADEPDKLDQPVLEVTPVIRKTLEKAINSKSISSKLKNECDIVLQQDIKKALISSKTIREVYNTLRNEGHKIFLHEIVENALLIPQSVQLPPRDPELEARIQKLKVIEQNKDYERMTRNLRPKSDVLSFHQDVKTMNRQLITVFNFFLTVVAGFAFGYKCTELFYTNVLAWKMLAGLSSGLVIFFVDLYFLMRYGMKD</sequence>
<evidence type="ECO:0000313" key="7">
    <source>
        <dbReference type="EMBL" id="KAK0047726.1"/>
    </source>
</evidence>
<protein>
    <submittedName>
        <fullName evidence="7">Transmembrane protein 199</fullName>
    </submittedName>
</protein>
<evidence type="ECO:0000256" key="5">
    <source>
        <dbReference type="ARBA" id="ARBA00023136"/>
    </source>
</evidence>
<evidence type="ECO:0000256" key="6">
    <source>
        <dbReference type="SAM" id="Phobius"/>
    </source>
</evidence>
<accession>A0AAD8B480</accession>
<evidence type="ECO:0000256" key="3">
    <source>
        <dbReference type="ARBA" id="ARBA00022824"/>
    </source>
</evidence>
<feature type="transmembrane region" description="Helical" evidence="6">
    <location>
        <begin position="140"/>
        <end position="158"/>
    </location>
</feature>
<keyword evidence="8" id="KW-1185">Reference proteome</keyword>
<evidence type="ECO:0000256" key="2">
    <source>
        <dbReference type="ARBA" id="ARBA00022692"/>
    </source>
</evidence>
<keyword evidence="5 6" id="KW-0472">Membrane</keyword>
<keyword evidence="4 6" id="KW-1133">Transmembrane helix</keyword>
<evidence type="ECO:0000256" key="1">
    <source>
        <dbReference type="ARBA" id="ARBA00004477"/>
    </source>
</evidence>
<dbReference type="GO" id="GO:0070072">
    <property type="term" value="P:vacuolar proton-transporting V-type ATPase complex assembly"/>
    <property type="evidence" value="ECO:0007669"/>
    <property type="project" value="InterPro"/>
</dbReference>
<reference evidence="7" key="2">
    <citation type="submission" date="2023-04" db="EMBL/GenBank/DDBJ databases">
        <authorList>
            <person name="Bu L."/>
            <person name="Lu L."/>
            <person name="Laidemitt M.R."/>
            <person name="Zhang S.M."/>
            <person name="Mutuku M."/>
            <person name="Mkoji G."/>
            <person name="Steinauer M."/>
            <person name="Loker E.S."/>
        </authorList>
    </citation>
    <scope>NUCLEOTIDE SEQUENCE</scope>
    <source>
        <strain evidence="7">KasaAsao</strain>
        <tissue evidence="7">Whole Snail</tissue>
    </source>
</reference>